<reference evidence="2" key="1">
    <citation type="journal article" date="2016" name="Nat. Biotechnol.">
        <title>Sequencing wild and cultivated cassava and related species reveals extensive interspecific hybridization and genetic diversity.</title>
        <authorList>
            <person name="Bredeson J.V."/>
            <person name="Lyons J.B."/>
            <person name="Prochnik S.E."/>
            <person name="Wu G.A."/>
            <person name="Ha C.M."/>
            <person name="Edsinger-Gonzales E."/>
            <person name="Grimwood J."/>
            <person name="Schmutz J."/>
            <person name="Rabbi I.Y."/>
            <person name="Egesi C."/>
            <person name="Nauluvula P."/>
            <person name="Lebot V."/>
            <person name="Ndunguru J."/>
            <person name="Mkamilo G."/>
            <person name="Bart R.S."/>
            <person name="Setter T.L."/>
            <person name="Gleadow R.M."/>
            <person name="Kulakow P."/>
            <person name="Ferguson M.E."/>
            <person name="Rounsley S."/>
            <person name="Rokhsar D.S."/>
        </authorList>
    </citation>
    <scope>NUCLEOTIDE SEQUENCE [LARGE SCALE GENOMIC DNA]</scope>
    <source>
        <strain evidence="2">cv. AM560-2</strain>
    </source>
</reference>
<gene>
    <name evidence="1" type="ORF">MANES_04G009900v8</name>
</gene>
<name>A0ACB7HTY2_MANES</name>
<keyword evidence="2" id="KW-1185">Reference proteome</keyword>
<evidence type="ECO:0000313" key="2">
    <source>
        <dbReference type="Proteomes" id="UP000091857"/>
    </source>
</evidence>
<dbReference type="Proteomes" id="UP000091857">
    <property type="component" value="Chromosome 4"/>
</dbReference>
<proteinExistence type="predicted"/>
<comment type="caution">
    <text evidence="1">The sequence shown here is derived from an EMBL/GenBank/DDBJ whole genome shotgun (WGS) entry which is preliminary data.</text>
</comment>
<accession>A0ACB7HTY2</accession>
<organism evidence="1 2">
    <name type="scientific">Manihot esculenta</name>
    <name type="common">Cassava</name>
    <name type="synonym">Jatropha manihot</name>
    <dbReference type="NCBI Taxonomy" id="3983"/>
    <lineage>
        <taxon>Eukaryota</taxon>
        <taxon>Viridiplantae</taxon>
        <taxon>Streptophyta</taxon>
        <taxon>Embryophyta</taxon>
        <taxon>Tracheophyta</taxon>
        <taxon>Spermatophyta</taxon>
        <taxon>Magnoliopsida</taxon>
        <taxon>eudicotyledons</taxon>
        <taxon>Gunneridae</taxon>
        <taxon>Pentapetalae</taxon>
        <taxon>rosids</taxon>
        <taxon>fabids</taxon>
        <taxon>Malpighiales</taxon>
        <taxon>Euphorbiaceae</taxon>
        <taxon>Crotonoideae</taxon>
        <taxon>Manihoteae</taxon>
        <taxon>Manihot</taxon>
    </lineage>
</organism>
<evidence type="ECO:0000313" key="1">
    <source>
        <dbReference type="EMBL" id="KAG8655143.1"/>
    </source>
</evidence>
<sequence length="379" mass="39235">MDHCDRSRLMHFLSLYLIVYSCVCVFMHKRQSEAAGACMEDKSMTSADSQLSPVAMKNDPQVSQVEHQEAKEPDLGGGGGAAAAAAVAVSGGSSVTVGAGKRKRGRPKKFVMDSGTTSLPVPCPPPPPPPPPPDFTSSLSKTCEKRGRGRPLGSGKLQLLASLGDLAAETAGGNFIPLVARVDPGEDIISLISSFAEMGPRAVCVLSASGVVSKVVIHPPGSDGGVLQYEGLFEILTLSGSFAFDETSGERRKTGVLTVSLAKPNGQVFGGGVVGSLIAYGPIQLILGSFKQNVFNELKLKQLAEKSAVAAGSPLGDSETERSPFPNAGTTEAEGHCTTPTSALLETANDTEAGNTTTDDPENVVKPVEPISDPGNEDC</sequence>
<protein>
    <submittedName>
        <fullName evidence="1">Uncharacterized protein</fullName>
    </submittedName>
</protein>
<dbReference type="EMBL" id="CM004390">
    <property type="protein sequence ID" value="KAG8655143.1"/>
    <property type="molecule type" value="Genomic_DNA"/>
</dbReference>